<dbReference type="NCBIfam" id="TIGR01537">
    <property type="entry name" value="portal_HK97"/>
    <property type="match status" value="1"/>
</dbReference>
<evidence type="ECO:0000256" key="1">
    <source>
        <dbReference type="SAM" id="MobiDB-lite"/>
    </source>
</evidence>
<feature type="region of interest" description="Disordered" evidence="1">
    <location>
        <begin position="412"/>
        <end position="439"/>
    </location>
</feature>
<gene>
    <name evidence="2" type="ORF">N7376_22085</name>
</gene>
<name>A0AA42KP87_9HYPH</name>
<dbReference type="Proteomes" id="UP001158087">
    <property type="component" value="Unassembled WGS sequence"/>
</dbReference>
<dbReference type="AlphaFoldDB" id="A0AA42KP87"/>
<comment type="caution">
    <text evidence="2">The sequence shown here is derived from an EMBL/GenBank/DDBJ whole genome shotgun (WGS) entry which is preliminary data.</text>
</comment>
<reference evidence="2" key="1">
    <citation type="submission" date="2022-09" db="EMBL/GenBank/DDBJ databases">
        <title>Intensive care unit water sources are persistently colonized with multi-drug resistant bacteria and are the site of extensive horizontal gene transfer of antibiotic resistance genes.</title>
        <authorList>
            <person name="Diorio-Toth L."/>
        </authorList>
    </citation>
    <scope>NUCLEOTIDE SEQUENCE</scope>
    <source>
        <strain evidence="2">GD04153</strain>
    </source>
</reference>
<protein>
    <submittedName>
        <fullName evidence="2">Phage portal protein</fullName>
    </submittedName>
</protein>
<proteinExistence type="predicted"/>
<organism evidence="2 3">
    <name type="scientific">Brucella intermedia GD04153</name>
    <dbReference type="NCBI Taxonomy" id="2975438"/>
    <lineage>
        <taxon>Bacteria</taxon>
        <taxon>Pseudomonadati</taxon>
        <taxon>Pseudomonadota</taxon>
        <taxon>Alphaproteobacteria</taxon>
        <taxon>Hyphomicrobiales</taxon>
        <taxon>Brucellaceae</taxon>
        <taxon>Brucella/Ochrobactrum group</taxon>
        <taxon>Brucella</taxon>
    </lineage>
</organism>
<feature type="compositionally biased region" description="Polar residues" evidence="1">
    <location>
        <begin position="417"/>
        <end position="437"/>
    </location>
</feature>
<evidence type="ECO:0000313" key="2">
    <source>
        <dbReference type="EMBL" id="MDH0126669.1"/>
    </source>
</evidence>
<evidence type="ECO:0000313" key="3">
    <source>
        <dbReference type="Proteomes" id="UP001158087"/>
    </source>
</evidence>
<dbReference type="InterPro" id="IPR006944">
    <property type="entry name" value="Phage/GTA_portal"/>
</dbReference>
<sequence>MAKTSFLSALAGVVVPTRKSLSPVDNRGGWWPWVREPFSGAWQRNIEIEHDTVVANHAVFACMTLIASDIAKLRIKLVQKDSDGIWSEISNPAYSPVLRKPNGFQTRIQFMESWMLSKLSRGNTYVLKKRDLRGVVNGLYVLDPTRVRPLISSDGSIFYQLYGDDLNQIEDSLVVPARDIIHDRFNCLFHPLVGLSPIFASGLAAVQGLKMQEHSTWFFGNNANPGGILTAPGEIDDSTAKRLKEYWESNYTGKNAGKIAVLGDNLSYQSLQIAAVDSQLVEQLRWSAEVVCSTFHVPMYKIGVGQMPTYNNIQSLNVEYYSQCLQSHLEAAELCLDEGLAMSEGTGTEFDTENLLRMDSVTQMEMLDKSKGILSPNEQRKRLDLSPKAGGDSPMLQQQNFSLEALAKRDALDDPFNSASSKQDPSPVNDNAQQQAEQRAYNAELLLSFQKGLSA</sequence>
<dbReference type="InterPro" id="IPR006427">
    <property type="entry name" value="Portal_HK97"/>
</dbReference>
<dbReference type="Pfam" id="PF04860">
    <property type="entry name" value="Phage_portal"/>
    <property type="match status" value="1"/>
</dbReference>
<dbReference type="EMBL" id="JAODYY010000015">
    <property type="protein sequence ID" value="MDH0126669.1"/>
    <property type="molecule type" value="Genomic_DNA"/>
</dbReference>
<accession>A0AA42KP87</accession>